<feature type="non-terminal residue" evidence="2">
    <location>
        <position position="158"/>
    </location>
</feature>
<keyword evidence="3" id="KW-1185">Reference proteome</keyword>
<accession>A0A4Q1BIV6</accession>
<dbReference type="EMBL" id="SDIL01000065">
    <property type="protein sequence ID" value="RXK37570.1"/>
    <property type="molecule type" value="Genomic_DNA"/>
</dbReference>
<evidence type="ECO:0000256" key="1">
    <source>
        <dbReference type="SAM" id="MobiDB-lite"/>
    </source>
</evidence>
<protein>
    <submittedName>
        <fullName evidence="2">Uncharacterized protein</fullName>
    </submittedName>
</protein>
<reference evidence="2 3" key="1">
    <citation type="submission" date="2016-06" db="EMBL/GenBank/DDBJ databases">
        <title>Evolution of pathogenesis and genome organization in the Tremellales.</title>
        <authorList>
            <person name="Cuomo C."/>
            <person name="Litvintseva A."/>
            <person name="Heitman J."/>
            <person name="Chen Y."/>
            <person name="Sun S."/>
            <person name="Springer D."/>
            <person name="Dromer F."/>
            <person name="Young S."/>
            <person name="Zeng Q."/>
            <person name="Chapman S."/>
            <person name="Gujja S."/>
            <person name="Saif S."/>
            <person name="Birren B."/>
        </authorList>
    </citation>
    <scope>NUCLEOTIDE SEQUENCE [LARGE SCALE GENOMIC DNA]</scope>
    <source>
        <strain evidence="2 3">ATCC 28783</strain>
    </source>
</reference>
<proteinExistence type="predicted"/>
<feature type="compositionally biased region" description="Polar residues" evidence="1">
    <location>
        <begin position="1"/>
        <end position="15"/>
    </location>
</feature>
<gene>
    <name evidence="2" type="ORF">M231_05112</name>
</gene>
<organism evidence="2 3">
    <name type="scientific">Tremella mesenterica</name>
    <name type="common">Jelly fungus</name>
    <dbReference type="NCBI Taxonomy" id="5217"/>
    <lineage>
        <taxon>Eukaryota</taxon>
        <taxon>Fungi</taxon>
        <taxon>Dikarya</taxon>
        <taxon>Basidiomycota</taxon>
        <taxon>Agaricomycotina</taxon>
        <taxon>Tremellomycetes</taxon>
        <taxon>Tremellales</taxon>
        <taxon>Tremellaceae</taxon>
        <taxon>Tremella</taxon>
    </lineage>
</organism>
<evidence type="ECO:0000313" key="3">
    <source>
        <dbReference type="Proteomes" id="UP000289152"/>
    </source>
</evidence>
<feature type="region of interest" description="Disordered" evidence="1">
    <location>
        <begin position="1"/>
        <end position="20"/>
    </location>
</feature>
<dbReference type="AlphaFoldDB" id="A0A4Q1BIV6"/>
<evidence type="ECO:0000313" key="2">
    <source>
        <dbReference type="EMBL" id="RXK37570.1"/>
    </source>
</evidence>
<dbReference type="Proteomes" id="UP000289152">
    <property type="component" value="Unassembled WGS sequence"/>
</dbReference>
<name>A0A4Q1BIV6_TREME</name>
<dbReference type="InParanoid" id="A0A4Q1BIV6"/>
<sequence length="158" mass="17845">MSTQPEILSQHSMDTPSIDPPTLMTYSTQQIPTLSEVYNHWMTNCAVPLNVKTEGQKVLLKQLDQDVSISTMHEAIQLLLHNTTIQSLTNLEHLHGAMSTEIIQSTINYDPTDPRYQISESLNNLLDPTQQPNQDTWNDIKALLKDIVTTLPSVTRVH</sequence>
<comment type="caution">
    <text evidence="2">The sequence shown here is derived from an EMBL/GenBank/DDBJ whole genome shotgun (WGS) entry which is preliminary data.</text>
</comment>